<name>A0ABN1JK71_9FLAO</name>
<dbReference type="Proteomes" id="UP001500736">
    <property type="component" value="Unassembled WGS sequence"/>
</dbReference>
<evidence type="ECO:0000313" key="1">
    <source>
        <dbReference type="EMBL" id="GAA0741535.1"/>
    </source>
</evidence>
<comment type="caution">
    <text evidence="1">The sequence shown here is derived from an EMBL/GenBank/DDBJ whole genome shotgun (WGS) entry which is preliminary data.</text>
</comment>
<protein>
    <recommendedName>
        <fullName evidence="3">DUF3575 domain-containing protein</fullName>
    </recommendedName>
</protein>
<organism evidence="1 2">
    <name type="scientific">Gaetbulibacter jejuensis</name>
    <dbReference type="NCBI Taxonomy" id="584607"/>
    <lineage>
        <taxon>Bacteria</taxon>
        <taxon>Pseudomonadati</taxon>
        <taxon>Bacteroidota</taxon>
        <taxon>Flavobacteriia</taxon>
        <taxon>Flavobacteriales</taxon>
        <taxon>Flavobacteriaceae</taxon>
        <taxon>Gaetbulibacter</taxon>
    </lineage>
</organism>
<evidence type="ECO:0008006" key="3">
    <source>
        <dbReference type="Google" id="ProtNLM"/>
    </source>
</evidence>
<evidence type="ECO:0000313" key="2">
    <source>
        <dbReference type="Proteomes" id="UP001500736"/>
    </source>
</evidence>
<sequence length="187" mass="21274">MKQALLILTFFTISLSTQSQTTSVEKSTFGVQTGFLGIWVHNESRLSNSIALRSEIGLDAGIWGNDIYDSYGFLLAPVITLEPRWYYNLNKRADKSRRTDGNSGNFVSIKTSYHPDWFIIANEDNINFISDISIIPTWGIRRHLGNHFTYEAGIGVGYVHYLEDFDRGILETSDVAVNLHLRIGYRF</sequence>
<gene>
    <name evidence="1" type="ORF">GCM10009431_12770</name>
</gene>
<dbReference type="EMBL" id="BAAAGF010000001">
    <property type="protein sequence ID" value="GAA0741535.1"/>
    <property type="molecule type" value="Genomic_DNA"/>
</dbReference>
<accession>A0ABN1JK71</accession>
<keyword evidence="2" id="KW-1185">Reference proteome</keyword>
<proteinExistence type="predicted"/>
<dbReference type="RefSeq" id="WP_262731930.1">
    <property type="nucleotide sequence ID" value="NZ_BAAAGF010000001.1"/>
</dbReference>
<reference evidence="1 2" key="1">
    <citation type="journal article" date="2019" name="Int. J. Syst. Evol. Microbiol.">
        <title>The Global Catalogue of Microorganisms (GCM) 10K type strain sequencing project: providing services to taxonomists for standard genome sequencing and annotation.</title>
        <authorList>
            <consortium name="The Broad Institute Genomics Platform"/>
            <consortium name="The Broad Institute Genome Sequencing Center for Infectious Disease"/>
            <person name="Wu L."/>
            <person name="Ma J."/>
        </authorList>
    </citation>
    <scope>NUCLEOTIDE SEQUENCE [LARGE SCALE GENOMIC DNA]</scope>
    <source>
        <strain evidence="1 2">JCM 15976</strain>
    </source>
</reference>